<keyword evidence="1" id="KW-0812">Transmembrane</keyword>
<keyword evidence="3" id="KW-1185">Reference proteome</keyword>
<feature type="transmembrane region" description="Helical" evidence="1">
    <location>
        <begin position="37"/>
        <end position="59"/>
    </location>
</feature>
<dbReference type="AlphaFoldDB" id="A0A4S4FGG3"/>
<dbReference type="EMBL" id="SSSM01000007">
    <property type="protein sequence ID" value="THG28156.1"/>
    <property type="molecule type" value="Genomic_DNA"/>
</dbReference>
<dbReference type="Proteomes" id="UP000309133">
    <property type="component" value="Unassembled WGS sequence"/>
</dbReference>
<reference evidence="2 3" key="1">
    <citation type="submission" date="2019-04" db="EMBL/GenBank/DDBJ databases">
        <authorList>
            <person name="Jiang L."/>
        </authorList>
    </citation>
    <scope>NUCLEOTIDE SEQUENCE [LARGE SCALE GENOMIC DNA]</scope>
    <source>
        <strain evidence="2 3">YIM 131853</strain>
    </source>
</reference>
<protein>
    <submittedName>
        <fullName evidence="2">Uncharacterized protein</fullName>
    </submittedName>
</protein>
<evidence type="ECO:0000313" key="2">
    <source>
        <dbReference type="EMBL" id="THG28156.1"/>
    </source>
</evidence>
<comment type="caution">
    <text evidence="2">The sequence shown here is derived from an EMBL/GenBank/DDBJ whole genome shotgun (WGS) entry which is preliminary data.</text>
</comment>
<name>A0A4S4FGG3_9MICO</name>
<organism evidence="2 3">
    <name type="scientific">Naasia lichenicola</name>
    <dbReference type="NCBI Taxonomy" id="2565933"/>
    <lineage>
        <taxon>Bacteria</taxon>
        <taxon>Bacillati</taxon>
        <taxon>Actinomycetota</taxon>
        <taxon>Actinomycetes</taxon>
        <taxon>Micrococcales</taxon>
        <taxon>Microbacteriaceae</taxon>
        <taxon>Naasia</taxon>
    </lineage>
</organism>
<dbReference type="RefSeq" id="WP_136429476.1">
    <property type="nucleotide sequence ID" value="NZ_SSSM01000007.1"/>
</dbReference>
<evidence type="ECO:0000313" key="3">
    <source>
        <dbReference type="Proteomes" id="UP000309133"/>
    </source>
</evidence>
<keyword evidence="1" id="KW-0472">Membrane</keyword>
<evidence type="ECO:0000256" key="1">
    <source>
        <dbReference type="SAM" id="Phobius"/>
    </source>
</evidence>
<accession>A0A4S4FGG3</accession>
<proteinExistence type="predicted"/>
<keyword evidence="1" id="KW-1133">Transmembrane helix</keyword>
<sequence>MIKAVLAIFGVFALAVGSALAIIPRWVAIAHGFGFPSIRLIVVSLALAALLPAFVYFLFENARAGRLRVAMLEQLRHANPGGVVFAARASAELIGSLNVIRAQMGQPPFVGGRPPLGVVVSPTALTVWKTTGELVFRLPIEQLASAGAATLHVKMPGMLRRVKFESLVCDIRWGERIARLPIAVTMRSVGQATRAEVVVIADQINSLLATRPLPTIVANGR</sequence>
<gene>
    <name evidence="2" type="ORF">E6C64_18780</name>
</gene>